<feature type="region of interest" description="Disordered" evidence="1">
    <location>
        <begin position="1"/>
        <end position="47"/>
    </location>
</feature>
<dbReference type="Gramene" id="MELO3C034851.2.1">
    <property type="protein sequence ID" value="MELO3C034851.2.1"/>
    <property type="gene ID" value="MELO3C034851.2"/>
</dbReference>
<dbReference type="AlphaFoldDB" id="A0A9I9EJU2"/>
<dbReference type="EnsemblPlants" id="MELO3C034851.2.1">
    <property type="protein sequence ID" value="MELO3C034851.2.1"/>
    <property type="gene ID" value="MELO3C034851.2"/>
</dbReference>
<evidence type="ECO:0000313" key="2">
    <source>
        <dbReference type="EnsemblPlants" id="MELO3C034851.2.1"/>
    </source>
</evidence>
<sequence length="47" mass="4756">MLHSHRLPENGVACSIHPKSGEGNESARATPSGKSASGAARGPLQFG</sequence>
<protein>
    <submittedName>
        <fullName evidence="2">Uncharacterized protein</fullName>
    </submittedName>
</protein>
<name>A0A9I9EJU2_CUCME</name>
<proteinExistence type="predicted"/>
<evidence type="ECO:0000256" key="1">
    <source>
        <dbReference type="SAM" id="MobiDB-lite"/>
    </source>
</evidence>
<organism evidence="2">
    <name type="scientific">Cucumis melo</name>
    <name type="common">Muskmelon</name>
    <dbReference type="NCBI Taxonomy" id="3656"/>
    <lineage>
        <taxon>Eukaryota</taxon>
        <taxon>Viridiplantae</taxon>
        <taxon>Streptophyta</taxon>
        <taxon>Embryophyta</taxon>
        <taxon>Tracheophyta</taxon>
        <taxon>Spermatophyta</taxon>
        <taxon>Magnoliopsida</taxon>
        <taxon>eudicotyledons</taxon>
        <taxon>Gunneridae</taxon>
        <taxon>Pentapetalae</taxon>
        <taxon>rosids</taxon>
        <taxon>fabids</taxon>
        <taxon>Cucurbitales</taxon>
        <taxon>Cucurbitaceae</taxon>
        <taxon>Benincaseae</taxon>
        <taxon>Cucumis</taxon>
    </lineage>
</organism>
<reference evidence="2" key="1">
    <citation type="submission" date="2023-03" db="UniProtKB">
        <authorList>
            <consortium name="EnsemblPlants"/>
        </authorList>
    </citation>
    <scope>IDENTIFICATION</scope>
</reference>
<accession>A0A9I9EJU2</accession>